<dbReference type="Proteomes" id="UP000001819">
    <property type="component" value="Chromosome 3"/>
</dbReference>
<reference evidence="5" key="2">
    <citation type="submission" date="2025-08" db="UniProtKB">
        <authorList>
            <consortium name="RefSeq"/>
        </authorList>
    </citation>
    <scope>IDENTIFICATION</scope>
    <source>
        <strain evidence="5">MV-25-SWS-2005</strain>
        <tissue evidence="5">Whole body</tissue>
    </source>
</reference>
<reference evidence="4" key="1">
    <citation type="submission" date="2024-06" db="UniProtKB">
        <authorList>
            <consortium name="RefSeq"/>
        </authorList>
    </citation>
    <scope>NUCLEOTIDE SEQUENCE [LARGE SCALE GENOMIC DNA]</scope>
    <source>
        <strain evidence="4">MV2-25</strain>
    </source>
</reference>
<dbReference type="AlphaFoldDB" id="A0A0R3P2A5"/>
<comment type="subcellular location">
    <subcellularLocation>
        <location evidence="1">Secreted</location>
    </subcellularLocation>
</comment>
<dbReference type="SMART" id="SM01318">
    <property type="entry name" value="SVWC"/>
    <property type="match status" value="1"/>
</dbReference>
<accession>A0A6I8V726</accession>
<dbReference type="GO" id="GO:0005576">
    <property type="term" value="C:extracellular region"/>
    <property type="evidence" value="ECO:0007669"/>
    <property type="project" value="UniProtKB-SubCell"/>
</dbReference>
<organism evidence="4 5">
    <name type="scientific">Drosophila pseudoobscura pseudoobscura</name>
    <name type="common">Fruit fly</name>
    <dbReference type="NCBI Taxonomy" id="46245"/>
    <lineage>
        <taxon>Eukaryota</taxon>
        <taxon>Metazoa</taxon>
        <taxon>Ecdysozoa</taxon>
        <taxon>Arthropoda</taxon>
        <taxon>Hexapoda</taxon>
        <taxon>Insecta</taxon>
        <taxon>Pterygota</taxon>
        <taxon>Neoptera</taxon>
        <taxon>Endopterygota</taxon>
        <taxon>Diptera</taxon>
        <taxon>Brachycera</taxon>
        <taxon>Muscomorpha</taxon>
        <taxon>Ephydroidea</taxon>
        <taxon>Drosophilidae</taxon>
        <taxon>Drosophila</taxon>
        <taxon>Sophophora</taxon>
    </lineage>
</organism>
<proteinExistence type="predicted"/>
<accession>A0A0R3P2A5</accession>
<dbReference type="KEGG" id="dpo:26533472"/>
<dbReference type="GeneID" id="26533472"/>
<dbReference type="RefSeq" id="XP_015035091.1">
    <property type="nucleotide sequence ID" value="XM_015179605.2"/>
</dbReference>
<evidence type="ECO:0000256" key="2">
    <source>
        <dbReference type="ARBA" id="ARBA00022525"/>
    </source>
</evidence>
<dbReference type="InParanoid" id="A0A0R3P2A5"/>
<dbReference type="InterPro" id="IPR029277">
    <property type="entry name" value="SVWC_dom"/>
</dbReference>
<evidence type="ECO:0000313" key="4">
    <source>
        <dbReference type="Proteomes" id="UP000001819"/>
    </source>
</evidence>
<keyword evidence="2" id="KW-0964">Secreted</keyword>
<evidence type="ECO:0000313" key="5">
    <source>
        <dbReference type="RefSeq" id="XP_015035091.1"/>
    </source>
</evidence>
<feature type="domain" description="Single" evidence="3">
    <location>
        <begin position="35"/>
        <end position="98"/>
    </location>
</feature>
<name>A0A0R3P2A5_DROPS</name>
<protein>
    <recommendedName>
        <fullName evidence="3">Single domain-containing protein</fullName>
    </recommendedName>
</protein>
<dbReference type="Pfam" id="PF15430">
    <property type="entry name" value="SVWC"/>
    <property type="match status" value="1"/>
</dbReference>
<sequence length="104" mass="11566">MAVVQNILILLLAISGAHSLVHYQKYPGDEKTQSCKTPGSNTKVGEYSQHKDYCGIIYCHTANGDALIHYCQIPATFEKCEDSGVNTAEDFPRCCWKCVKYVTC</sequence>
<evidence type="ECO:0000256" key="1">
    <source>
        <dbReference type="ARBA" id="ARBA00004613"/>
    </source>
</evidence>
<gene>
    <name evidence="5" type="primary">LOC26533472</name>
</gene>
<evidence type="ECO:0000259" key="3">
    <source>
        <dbReference type="SMART" id="SM01318"/>
    </source>
</evidence>
<dbReference type="Bgee" id="FBgn0272459">
    <property type="expression patterns" value="Expressed in male reproductive system and 1 other cell type or tissue"/>
</dbReference>
<keyword evidence="4" id="KW-1185">Reference proteome</keyword>